<sequence>MATASFSWMALREEMDGLDRAGLKETLQTMHDLSGRYDFDTALQAMEQAAELGRLTSANSVVLAGHI</sequence>
<dbReference type="RefSeq" id="WP_209749058.1">
    <property type="nucleotide sequence ID" value="NZ_JBHSMH010000118.1"/>
</dbReference>
<gene>
    <name evidence="1" type="ORF">ACFPPD_26160</name>
</gene>
<evidence type="ECO:0000313" key="2">
    <source>
        <dbReference type="Proteomes" id="UP001596105"/>
    </source>
</evidence>
<proteinExistence type="predicted"/>
<dbReference type="EMBL" id="JBHSMH010000118">
    <property type="protein sequence ID" value="MFC5472172.1"/>
    <property type="molecule type" value="Genomic_DNA"/>
</dbReference>
<keyword evidence="2" id="KW-1185">Reference proteome</keyword>
<evidence type="ECO:0000313" key="1">
    <source>
        <dbReference type="EMBL" id="MFC5472172.1"/>
    </source>
</evidence>
<name>A0ABW0M4D4_9BACL</name>
<reference evidence="2" key="1">
    <citation type="journal article" date="2019" name="Int. J. Syst. Evol. Microbiol.">
        <title>The Global Catalogue of Microorganisms (GCM) 10K type strain sequencing project: providing services to taxonomists for standard genome sequencing and annotation.</title>
        <authorList>
            <consortium name="The Broad Institute Genomics Platform"/>
            <consortium name="The Broad Institute Genome Sequencing Center for Infectious Disease"/>
            <person name="Wu L."/>
            <person name="Ma J."/>
        </authorList>
    </citation>
    <scope>NUCLEOTIDE SEQUENCE [LARGE SCALE GENOMIC DNA]</scope>
    <source>
        <strain evidence="2">CCUG 57113</strain>
    </source>
</reference>
<comment type="caution">
    <text evidence="1">The sequence shown here is derived from an EMBL/GenBank/DDBJ whole genome shotgun (WGS) entry which is preliminary data.</text>
</comment>
<accession>A0ABW0M4D4</accession>
<protein>
    <submittedName>
        <fullName evidence="1">Uncharacterized protein</fullName>
    </submittedName>
</protein>
<dbReference type="Proteomes" id="UP001596105">
    <property type="component" value="Unassembled WGS sequence"/>
</dbReference>
<organism evidence="1 2">
    <name type="scientific">Cohnella suwonensis</name>
    <dbReference type="NCBI Taxonomy" id="696072"/>
    <lineage>
        <taxon>Bacteria</taxon>
        <taxon>Bacillati</taxon>
        <taxon>Bacillota</taxon>
        <taxon>Bacilli</taxon>
        <taxon>Bacillales</taxon>
        <taxon>Paenibacillaceae</taxon>
        <taxon>Cohnella</taxon>
    </lineage>
</organism>